<dbReference type="EMBL" id="JAGGKG010000004">
    <property type="protein sequence ID" value="MBP1904607.1"/>
    <property type="molecule type" value="Genomic_DNA"/>
</dbReference>
<feature type="transmembrane region" description="Helical" evidence="1">
    <location>
        <begin position="92"/>
        <end position="111"/>
    </location>
</feature>
<dbReference type="RefSeq" id="WP_210088282.1">
    <property type="nucleotide sequence ID" value="NZ_JAGGKG010000004.1"/>
</dbReference>
<evidence type="ECO:0000313" key="3">
    <source>
        <dbReference type="Proteomes" id="UP001519272"/>
    </source>
</evidence>
<feature type="transmembrane region" description="Helical" evidence="1">
    <location>
        <begin position="117"/>
        <end position="140"/>
    </location>
</feature>
<sequence length="150" mass="17483">MKKASWFLFSKAPWHLWVIASIFLFIYANGVYDYFMMLGLNEDYYTAKNYGEAVINYFSNYPVIPLILYTINIFSGVLAPCFLLLRLRWAVTLAGLSAFSILGLEFITFTWMNRWDILGAAVSLFDIFILLLTFAMYLYSKFLLRRGVLK</sequence>
<keyword evidence="1" id="KW-1133">Transmembrane helix</keyword>
<keyword evidence="1" id="KW-0812">Transmembrane</keyword>
<evidence type="ECO:0000256" key="1">
    <source>
        <dbReference type="SAM" id="Phobius"/>
    </source>
</evidence>
<gene>
    <name evidence="2" type="ORF">J2Z32_001230</name>
</gene>
<accession>A0ABS4FPU7</accession>
<evidence type="ECO:0000313" key="2">
    <source>
        <dbReference type="EMBL" id="MBP1904607.1"/>
    </source>
</evidence>
<dbReference type="Proteomes" id="UP001519272">
    <property type="component" value="Unassembled WGS sequence"/>
</dbReference>
<feature type="transmembrane region" description="Helical" evidence="1">
    <location>
        <begin position="12"/>
        <end position="32"/>
    </location>
</feature>
<protein>
    <recommendedName>
        <fullName evidence="4">VanZ-like domain-containing protein</fullName>
    </recommendedName>
</protein>
<proteinExistence type="predicted"/>
<name>A0ABS4FPU7_9BACL</name>
<keyword evidence="3" id="KW-1185">Reference proteome</keyword>
<evidence type="ECO:0008006" key="4">
    <source>
        <dbReference type="Google" id="ProtNLM"/>
    </source>
</evidence>
<organism evidence="2 3">
    <name type="scientific">Paenibacillus turicensis</name>
    <dbReference type="NCBI Taxonomy" id="160487"/>
    <lineage>
        <taxon>Bacteria</taxon>
        <taxon>Bacillati</taxon>
        <taxon>Bacillota</taxon>
        <taxon>Bacilli</taxon>
        <taxon>Bacillales</taxon>
        <taxon>Paenibacillaceae</taxon>
        <taxon>Paenibacillus</taxon>
    </lineage>
</organism>
<comment type="caution">
    <text evidence="2">The sequence shown here is derived from an EMBL/GenBank/DDBJ whole genome shotgun (WGS) entry which is preliminary data.</text>
</comment>
<feature type="transmembrane region" description="Helical" evidence="1">
    <location>
        <begin position="66"/>
        <end position="85"/>
    </location>
</feature>
<keyword evidence="1" id="KW-0472">Membrane</keyword>
<reference evidence="2 3" key="1">
    <citation type="submission" date="2021-03" db="EMBL/GenBank/DDBJ databases">
        <title>Genomic Encyclopedia of Type Strains, Phase IV (KMG-IV): sequencing the most valuable type-strain genomes for metagenomic binning, comparative biology and taxonomic classification.</title>
        <authorList>
            <person name="Goeker M."/>
        </authorList>
    </citation>
    <scope>NUCLEOTIDE SEQUENCE [LARGE SCALE GENOMIC DNA]</scope>
    <source>
        <strain evidence="2 3">DSM 14349</strain>
    </source>
</reference>